<keyword evidence="5 6" id="KW-0472">Membrane</keyword>
<evidence type="ECO:0000256" key="4">
    <source>
        <dbReference type="ARBA" id="ARBA00022989"/>
    </source>
</evidence>
<dbReference type="Pfam" id="PF03741">
    <property type="entry name" value="TerC"/>
    <property type="match status" value="1"/>
</dbReference>
<feature type="transmembrane region" description="Helical" evidence="6">
    <location>
        <begin position="132"/>
        <end position="152"/>
    </location>
</feature>
<comment type="subcellular location">
    <subcellularLocation>
        <location evidence="1">Membrane</location>
        <topology evidence="1">Multi-pass membrane protein</topology>
    </subcellularLocation>
</comment>
<dbReference type="InterPro" id="IPR005496">
    <property type="entry name" value="Integral_membrane_TerC"/>
</dbReference>
<comment type="similarity">
    <text evidence="2">Belongs to the TerC family.</text>
</comment>
<evidence type="ECO:0000256" key="5">
    <source>
        <dbReference type="ARBA" id="ARBA00023136"/>
    </source>
</evidence>
<evidence type="ECO:0000256" key="6">
    <source>
        <dbReference type="SAM" id="Phobius"/>
    </source>
</evidence>
<feature type="transmembrane region" description="Helical" evidence="6">
    <location>
        <begin position="68"/>
        <end position="85"/>
    </location>
</feature>
<feature type="transmembrane region" description="Helical" evidence="6">
    <location>
        <begin position="6"/>
        <end position="29"/>
    </location>
</feature>
<dbReference type="OrthoDB" id="5295733at2"/>
<keyword evidence="8" id="KW-1185">Reference proteome</keyword>
<accession>A0A498R260</accession>
<evidence type="ECO:0000256" key="3">
    <source>
        <dbReference type="ARBA" id="ARBA00022692"/>
    </source>
</evidence>
<evidence type="ECO:0000313" key="7">
    <source>
        <dbReference type="EMBL" id="VBB05245.1"/>
    </source>
</evidence>
<dbReference type="EMBL" id="UPPP01000054">
    <property type="protein sequence ID" value="VBB05245.1"/>
    <property type="molecule type" value="Genomic_DNA"/>
</dbReference>
<keyword evidence="3 6" id="KW-0812">Transmembrane</keyword>
<dbReference type="PANTHER" id="PTHR30238">
    <property type="entry name" value="MEMBRANE BOUND PREDICTED REDOX MODULATOR"/>
    <property type="match status" value="1"/>
</dbReference>
<feature type="transmembrane region" description="Helical" evidence="6">
    <location>
        <begin position="159"/>
        <end position="177"/>
    </location>
</feature>
<dbReference type="GO" id="GO:0016020">
    <property type="term" value="C:membrane"/>
    <property type="evidence" value="ECO:0007669"/>
    <property type="project" value="UniProtKB-SubCell"/>
</dbReference>
<dbReference type="AlphaFoldDB" id="A0A498R260"/>
<keyword evidence="4 6" id="KW-1133">Transmembrane helix</keyword>
<dbReference type="PANTHER" id="PTHR30238:SF4">
    <property type="entry name" value="SLL1022 PROTEIN"/>
    <property type="match status" value="1"/>
</dbReference>
<dbReference type="InterPro" id="IPR022301">
    <property type="entry name" value="Integral_membrane_YjbE"/>
</dbReference>
<reference evidence="7 8" key="1">
    <citation type="submission" date="2018-06" db="EMBL/GenBank/DDBJ databases">
        <authorList>
            <person name="Strepis N."/>
        </authorList>
    </citation>
    <scope>NUCLEOTIDE SEQUENCE [LARGE SCALE GENOMIC DNA]</scope>
    <source>
        <strain evidence="7">LUCI</strain>
    </source>
</reference>
<gene>
    <name evidence="7" type="ORF">LUCI_0452</name>
</gene>
<sequence length="219" mass="23050">MVEFFQGLIAVVFIDLILAGDNAIVIGMAAGQLPAARQKQAIIWGTAGAVMIRTFTTIAVVWMLTIPALLAGGGVLLLWIAYKLLTGSKRHSKIAAQGSLLDAVRTIVVADGVMGIDNVMGVAGVAHGDVLLVILGLLVSVPIMVWGSTLFLRLMEKFPFILDLGGVVLAWTAGTMIGEDPLLRSVLISFPAAKWLIPAGAVVAVFAAVRLSAGWKRTH</sequence>
<protein>
    <submittedName>
        <fullName evidence="7">Integral membrane protein terc</fullName>
    </submittedName>
</protein>
<name>A0A498R260_9FIRM</name>
<proteinExistence type="inferred from homology"/>
<evidence type="ECO:0000313" key="8">
    <source>
        <dbReference type="Proteomes" id="UP000277811"/>
    </source>
</evidence>
<dbReference type="Proteomes" id="UP000277811">
    <property type="component" value="Unassembled WGS sequence"/>
</dbReference>
<evidence type="ECO:0000256" key="2">
    <source>
        <dbReference type="ARBA" id="ARBA00007511"/>
    </source>
</evidence>
<dbReference type="RefSeq" id="WP_122626244.1">
    <property type="nucleotide sequence ID" value="NZ_UPPP01000054.1"/>
</dbReference>
<organism evidence="7 8">
    <name type="scientific">Lucifera butyrica</name>
    <dbReference type="NCBI Taxonomy" id="1351585"/>
    <lineage>
        <taxon>Bacteria</taxon>
        <taxon>Bacillati</taxon>
        <taxon>Bacillota</taxon>
        <taxon>Negativicutes</taxon>
        <taxon>Veillonellales</taxon>
        <taxon>Veillonellaceae</taxon>
        <taxon>Lucifera</taxon>
    </lineage>
</organism>
<dbReference type="NCBIfam" id="TIGR03717">
    <property type="entry name" value="R_switched_YjbE"/>
    <property type="match status" value="1"/>
</dbReference>
<feature type="transmembrane region" description="Helical" evidence="6">
    <location>
        <begin position="192"/>
        <end position="213"/>
    </location>
</feature>
<evidence type="ECO:0000256" key="1">
    <source>
        <dbReference type="ARBA" id="ARBA00004141"/>
    </source>
</evidence>